<dbReference type="OMA" id="WMQDLLW"/>
<dbReference type="VEuPathDB" id="FungiDB:MAPG_10685"/>
<protein>
    <recommendedName>
        <fullName evidence="2">Heterokaryon incompatibility domain-containing protein</fullName>
    </recommendedName>
</protein>
<dbReference type="InterPro" id="IPR010730">
    <property type="entry name" value="HET"/>
</dbReference>
<accession>A0A0C4ED91</accession>
<dbReference type="OrthoDB" id="5347061at2759"/>
<dbReference type="PANTHER" id="PTHR33112">
    <property type="entry name" value="DOMAIN PROTEIN, PUTATIVE-RELATED"/>
    <property type="match status" value="1"/>
</dbReference>
<dbReference type="Pfam" id="PF06985">
    <property type="entry name" value="HET"/>
    <property type="match status" value="1"/>
</dbReference>
<feature type="region of interest" description="Disordered" evidence="1">
    <location>
        <begin position="13"/>
        <end position="34"/>
    </location>
</feature>
<evidence type="ECO:0000256" key="1">
    <source>
        <dbReference type="SAM" id="MobiDB-lite"/>
    </source>
</evidence>
<name>A0A0C4ED91_MAGP6</name>
<dbReference type="STRING" id="644358.A0A0C4ED91"/>
<reference evidence="3" key="2">
    <citation type="submission" date="2010-05" db="EMBL/GenBank/DDBJ databases">
        <title>The Genome Sequence of Magnaporthe poae strain ATCC 64411.</title>
        <authorList>
            <consortium name="The Broad Institute Genome Sequencing Platform"/>
            <consortium name="Broad Institute Genome Sequencing Center for Infectious Disease"/>
            <person name="Ma L.-J."/>
            <person name="Dead R."/>
            <person name="Young S."/>
            <person name="Zeng Q."/>
            <person name="Koehrsen M."/>
            <person name="Alvarado L."/>
            <person name="Berlin A."/>
            <person name="Chapman S.B."/>
            <person name="Chen Z."/>
            <person name="Freedman E."/>
            <person name="Gellesch M."/>
            <person name="Goldberg J."/>
            <person name="Griggs A."/>
            <person name="Gujja S."/>
            <person name="Heilman E.R."/>
            <person name="Heiman D."/>
            <person name="Hepburn T."/>
            <person name="Howarth C."/>
            <person name="Jen D."/>
            <person name="Larson L."/>
            <person name="Mehta T."/>
            <person name="Neiman D."/>
            <person name="Pearson M."/>
            <person name="Roberts A."/>
            <person name="Saif S."/>
            <person name="Shea T."/>
            <person name="Shenoy N."/>
            <person name="Sisk P."/>
            <person name="Stolte C."/>
            <person name="Sykes S."/>
            <person name="Walk T."/>
            <person name="White J."/>
            <person name="Yandava C."/>
            <person name="Haas B."/>
            <person name="Nusbaum C."/>
            <person name="Birren B."/>
        </authorList>
    </citation>
    <scope>NUCLEOTIDE SEQUENCE</scope>
    <source>
        <strain evidence="3">ATCC 64411</strain>
    </source>
</reference>
<dbReference type="EnsemblFungi" id="MAPG_10685T0">
    <property type="protein sequence ID" value="MAPG_10685T0"/>
    <property type="gene ID" value="MAPG_10685"/>
</dbReference>
<reference evidence="4" key="5">
    <citation type="submission" date="2015-06" db="UniProtKB">
        <authorList>
            <consortium name="EnsemblFungi"/>
        </authorList>
    </citation>
    <scope>IDENTIFICATION</scope>
    <source>
        <strain evidence="4">ATCC 64411</strain>
    </source>
</reference>
<dbReference type="Proteomes" id="UP000011715">
    <property type="component" value="Unassembled WGS sequence"/>
</dbReference>
<dbReference type="EMBL" id="GL876978">
    <property type="protein sequence ID" value="KLU91736.1"/>
    <property type="molecule type" value="Genomic_DNA"/>
</dbReference>
<dbReference type="EMBL" id="ADBL01002642">
    <property type="status" value="NOT_ANNOTATED_CDS"/>
    <property type="molecule type" value="Genomic_DNA"/>
</dbReference>
<sequence>MLLKDVELDLFTNDEQASERQNPGGIQLGRLPDAEGRPEDLKGLLKGWLQQCKVSHKCGDSSLRGEGEHRELPGRLIDTSEFWPGTSSRISLALGRNVGPSAAYAALSHRWPEGQPTDHEWTTKTSNIDARRRGFDARTLPATVQDAITIARQLGIRYLWADSVCILQDSAEDWRVESSKMSSVYGDAEVTLFADCAENDYGTFLKPRDQGRFQSRRGSPLGVLDVSHRQIKSTIAERYSRYRPEKPAMAIDTFLSDTIQSHLSTRAWIYQEQVVSRRRIHFGRHQVYWSCGELCEAEDGTDLRPSLPGWYKWLSSPRRGLTAGPNPNERVSDAKEELWLQHRNWAMLLENYTARSLTRSSDKHVAVAAVAERFGKIFDDVYKVGCWERCFRLNLLWAARPTKEPGYRMDPRNMQLPSWSWLSADETIEYPHLRVSRTTRTEQTGLMHVYFLVLKTPEIINGASGPFSSIPIFCETIEVQGLLEPATCSGRGGLGLHGQAPHWHHQTRQHPGQPEQSPYVLLYGGADMERIIGSMIPDRRGGVPLGEVMLLKTTEVEGSTPCSCCQIYKTNYVHFLVLEQDVDDENRFYRVGFGWTYVRHDQSMGLRDAEIHDGAGLWEGEPRVFELA</sequence>
<dbReference type="AlphaFoldDB" id="A0A0C4ED91"/>
<reference evidence="3" key="3">
    <citation type="submission" date="2011-03" db="EMBL/GenBank/DDBJ databases">
        <title>Annotation of Magnaporthe poae ATCC 64411.</title>
        <authorList>
            <person name="Ma L.-J."/>
            <person name="Dead R."/>
            <person name="Young S.K."/>
            <person name="Zeng Q."/>
            <person name="Gargeya S."/>
            <person name="Fitzgerald M."/>
            <person name="Haas B."/>
            <person name="Abouelleil A."/>
            <person name="Alvarado L."/>
            <person name="Arachchi H.M."/>
            <person name="Berlin A."/>
            <person name="Brown A."/>
            <person name="Chapman S.B."/>
            <person name="Chen Z."/>
            <person name="Dunbar C."/>
            <person name="Freedman E."/>
            <person name="Gearin G."/>
            <person name="Gellesch M."/>
            <person name="Goldberg J."/>
            <person name="Griggs A."/>
            <person name="Gujja S."/>
            <person name="Heiman D."/>
            <person name="Howarth C."/>
            <person name="Larson L."/>
            <person name="Lui A."/>
            <person name="MacDonald P.J.P."/>
            <person name="Mehta T."/>
            <person name="Montmayeur A."/>
            <person name="Murphy C."/>
            <person name="Neiman D."/>
            <person name="Pearson M."/>
            <person name="Priest M."/>
            <person name="Roberts A."/>
            <person name="Saif S."/>
            <person name="Shea T."/>
            <person name="Shenoy N."/>
            <person name="Sisk P."/>
            <person name="Stolte C."/>
            <person name="Sykes S."/>
            <person name="Yandava C."/>
            <person name="Wortman J."/>
            <person name="Nusbaum C."/>
            <person name="Birren B."/>
        </authorList>
    </citation>
    <scope>NUCLEOTIDE SEQUENCE</scope>
    <source>
        <strain evidence="3">ATCC 64411</strain>
    </source>
</reference>
<gene>
    <name evidence="3" type="ORF">MAPG_10685</name>
</gene>
<evidence type="ECO:0000313" key="3">
    <source>
        <dbReference type="EMBL" id="KLU91736.1"/>
    </source>
</evidence>
<dbReference type="PANTHER" id="PTHR33112:SF10">
    <property type="entry name" value="TOL"/>
    <property type="match status" value="1"/>
</dbReference>
<evidence type="ECO:0000313" key="5">
    <source>
        <dbReference type="Proteomes" id="UP000011715"/>
    </source>
</evidence>
<proteinExistence type="predicted"/>
<reference evidence="4" key="4">
    <citation type="journal article" date="2015" name="G3 (Bethesda)">
        <title>Genome sequences of three phytopathogenic species of the Magnaporthaceae family of fungi.</title>
        <authorList>
            <person name="Okagaki L.H."/>
            <person name="Nunes C.C."/>
            <person name="Sailsbery J."/>
            <person name="Clay B."/>
            <person name="Brown D."/>
            <person name="John T."/>
            <person name="Oh Y."/>
            <person name="Young N."/>
            <person name="Fitzgerald M."/>
            <person name="Haas B.J."/>
            <person name="Zeng Q."/>
            <person name="Young S."/>
            <person name="Adiconis X."/>
            <person name="Fan L."/>
            <person name="Levin J.Z."/>
            <person name="Mitchell T.K."/>
            <person name="Okubara P.A."/>
            <person name="Farman M.L."/>
            <person name="Kohn L.M."/>
            <person name="Birren B."/>
            <person name="Ma L.-J."/>
            <person name="Dean R.A."/>
        </authorList>
    </citation>
    <scope>NUCLEOTIDE SEQUENCE</scope>
    <source>
        <strain evidence="4">ATCC 64411 / 73-15</strain>
    </source>
</reference>
<reference evidence="5" key="1">
    <citation type="submission" date="2010-05" db="EMBL/GenBank/DDBJ databases">
        <title>The genome sequence of Magnaporthe poae strain ATCC 64411.</title>
        <authorList>
            <person name="Ma L.-J."/>
            <person name="Dead R."/>
            <person name="Young S."/>
            <person name="Zeng Q."/>
            <person name="Koehrsen M."/>
            <person name="Alvarado L."/>
            <person name="Berlin A."/>
            <person name="Chapman S.B."/>
            <person name="Chen Z."/>
            <person name="Freedman E."/>
            <person name="Gellesch M."/>
            <person name="Goldberg J."/>
            <person name="Griggs A."/>
            <person name="Gujja S."/>
            <person name="Heilman E.R."/>
            <person name="Heiman D."/>
            <person name="Hepburn T."/>
            <person name="Howarth C."/>
            <person name="Jen D."/>
            <person name="Larson L."/>
            <person name="Mehta T."/>
            <person name="Neiman D."/>
            <person name="Pearson M."/>
            <person name="Roberts A."/>
            <person name="Saif S."/>
            <person name="Shea T."/>
            <person name="Shenoy N."/>
            <person name="Sisk P."/>
            <person name="Stolte C."/>
            <person name="Sykes S."/>
            <person name="Walk T."/>
            <person name="White J."/>
            <person name="Yandava C."/>
            <person name="Haas B."/>
            <person name="Nusbaum C."/>
            <person name="Birren B."/>
        </authorList>
    </citation>
    <scope>NUCLEOTIDE SEQUENCE [LARGE SCALE GENOMIC DNA]</scope>
    <source>
        <strain evidence="5">ATCC 64411 / 73-15</strain>
    </source>
</reference>
<feature type="domain" description="Heterokaryon incompatibility" evidence="2">
    <location>
        <begin position="104"/>
        <end position="272"/>
    </location>
</feature>
<evidence type="ECO:0000313" key="4">
    <source>
        <dbReference type="EnsemblFungi" id="MAPG_10685T0"/>
    </source>
</evidence>
<evidence type="ECO:0000259" key="2">
    <source>
        <dbReference type="Pfam" id="PF06985"/>
    </source>
</evidence>
<keyword evidence="5" id="KW-1185">Reference proteome</keyword>
<organism evidence="4 5">
    <name type="scientific">Magnaporthiopsis poae (strain ATCC 64411 / 73-15)</name>
    <name type="common">Kentucky bluegrass fungus</name>
    <name type="synonym">Magnaporthe poae</name>
    <dbReference type="NCBI Taxonomy" id="644358"/>
    <lineage>
        <taxon>Eukaryota</taxon>
        <taxon>Fungi</taxon>
        <taxon>Dikarya</taxon>
        <taxon>Ascomycota</taxon>
        <taxon>Pezizomycotina</taxon>
        <taxon>Sordariomycetes</taxon>
        <taxon>Sordariomycetidae</taxon>
        <taxon>Magnaporthales</taxon>
        <taxon>Magnaporthaceae</taxon>
        <taxon>Magnaporthiopsis</taxon>
    </lineage>
</organism>